<feature type="transmembrane region" description="Helical" evidence="1">
    <location>
        <begin position="127"/>
        <end position="149"/>
    </location>
</feature>
<sequence>MVWQLGAPKGNIDMASTIGSYIALFLLGATFVAVGMFASAMSQNQIIAFVIATFLNFFLFFGLDELIGLFTPNSLFSFGFKVHFEDISRGVIDTRNIVYFSCFIFFFLYLTQLSLQTEKKMKSIKKPLFSICLLLLLLGGIIGVSQLLYKRFDLTSDKRYTLSPTTLQLLSKVKAPIDIKVLLKGNIPAEYKRLQTETLQLLEEYKAANKHIHFEFVNPLQGKDVDSQLQALSAEGFTPLMITSSTGATTSEEYIIPWAIITKGDKQERVPLLRNKLGASSQEKIQFSVQNLEYAFSDALYKLFLEKQKNIAVIRSNGTLADIQIADFLRLEQQYYHLAPFVLDSVATAPEKTLKQLSEFQLCIIAKPTIPFTDEQKQVLDQYIMNGGRVLWLLDPVAASLEELFRQQGRTMAMPLNLNLTDMLFKYGVRLNYDLINDWYFTQIVVAQGSGSQTQYTPIPWVYSPMILSANNHMINKNLDGIRLQFVSSIDTLSNGIKKSILLTSSPLSKTEGTPREIILDFPEKTTEGYEKGNFPVAVLLEGSFTSAFKNRVKPIAELEDKDQSVPNKMIVISDGDIIRNDIQQGVPTELGYDKWTNQYFDNKAFLQNCVNYLLDDTAFLSLRNKKVSLAFLDKKILEKEATYWKSIAFIVPLLTLTLLGLGVRFWYKKRFS</sequence>
<reference evidence="4 5" key="1">
    <citation type="submission" date="2016-10" db="EMBL/GenBank/DDBJ databases">
        <authorList>
            <person name="Varghese N."/>
            <person name="Submissions S."/>
        </authorList>
    </citation>
    <scope>NUCLEOTIDE SEQUENCE [LARGE SCALE GENOMIC DNA]</scope>
    <source>
        <strain evidence="4 5">DSM 11449</strain>
    </source>
</reference>
<proteinExistence type="predicted"/>
<dbReference type="InterPro" id="IPR055396">
    <property type="entry name" value="DUF7088"/>
</dbReference>
<evidence type="ECO:0000259" key="2">
    <source>
        <dbReference type="Pfam" id="PF09822"/>
    </source>
</evidence>
<dbReference type="AlphaFoldDB" id="A0A1H2QNI2"/>
<keyword evidence="5" id="KW-1185">Reference proteome</keyword>
<evidence type="ECO:0000259" key="3">
    <source>
        <dbReference type="Pfam" id="PF23357"/>
    </source>
</evidence>
<feature type="domain" description="DUF7088" evidence="3">
    <location>
        <begin position="156"/>
        <end position="262"/>
    </location>
</feature>
<dbReference type="Pfam" id="PF23357">
    <property type="entry name" value="DUF7088"/>
    <property type="match status" value="1"/>
</dbReference>
<keyword evidence="1" id="KW-0812">Transmembrane</keyword>
<dbReference type="InterPro" id="IPR019196">
    <property type="entry name" value="ABC_transp_unknown"/>
</dbReference>
<evidence type="ECO:0000313" key="5">
    <source>
        <dbReference type="Proteomes" id="UP000182771"/>
    </source>
</evidence>
<keyword evidence="1" id="KW-0472">Membrane</keyword>
<name>A0A1H2QNI2_9FLAO</name>
<organism evidence="4 5">
    <name type="scientific">Capnocytophaga granulosa</name>
    <dbReference type="NCBI Taxonomy" id="45242"/>
    <lineage>
        <taxon>Bacteria</taxon>
        <taxon>Pseudomonadati</taxon>
        <taxon>Bacteroidota</taxon>
        <taxon>Flavobacteriia</taxon>
        <taxon>Flavobacteriales</taxon>
        <taxon>Flavobacteriaceae</taxon>
        <taxon>Capnocytophaga</taxon>
    </lineage>
</organism>
<dbReference type="Proteomes" id="UP000182771">
    <property type="component" value="Unassembled WGS sequence"/>
</dbReference>
<keyword evidence="1" id="KW-1133">Transmembrane helix</keyword>
<dbReference type="EMBL" id="FNND01000001">
    <property type="protein sequence ID" value="SDW07989.1"/>
    <property type="molecule type" value="Genomic_DNA"/>
</dbReference>
<dbReference type="NCBIfam" id="TIGR03521">
    <property type="entry name" value="GldG"/>
    <property type="match status" value="1"/>
</dbReference>
<feature type="domain" description="ABC-type uncharacterised transport system" evidence="2">
    <location>
        <begin position="308"/>
        <end position="610"/>
    </location>
</feature>
<feature type="transmembrane region" description="Helical" evidence="1">
    <location>
        <begin position="46"/>
        <end position="63"/>
    </location>
</feature>
<evidence type="ECO:0000256" key="1">
    <source>
        <dbReference type="SAM" id="Phobius"/>
    </source>
</evidence>
<comment type="caution">
    <text evidence="4">The sequence shown here is derived from an EMBL/GenBank/DDBJ whole genome shotgun (WGS) entry which is preliminary data.</text>
</comment>
<feature type="transmembrane region" description="Helical" evidence="1">
    <location>
        <begin position="97"/>
        <end position="115"/>
    </location>
</feature>
<dbReference type="InterPro" id="IPR019863">
    <property type="entry name" value="Motility-assoc_ABC-rel_GldG"/>
</dbReference>
<protein>
    <submittedName>
        <fullName evidence="4">Protein involved in gliding motility GldG</fullName>
    </submittedName>
</protein>
<feature type="transmembrane region" description="Helical" evidence="1">
    <location>
        <begin position="20"/>
        <end position="39"/>
    </location>
</feature>
<evidence type="ECO:0000313" key="4">
    <source>
        <dbReference type="EMBL" id="SDW07989.1"/>
    </source>
</evidence>
<dbReference type="Pfam" id="PF09822">
    <property type="entry name" value="ABC_transp_aux"/>
    <property type="match status" value="1"/>
</dbReference>
<gene>
    <name evidence="4" type="ORF">SAMN05444420_101192</name>
</gene>
<accession>A0A1H2QNI2</accession>
<feature type="transmembrane region" description="Helical" evidence="1">
    <location>
        <begin position="644"/>
        <end position="668"/>
    </location>
</feature>